<protein>
    <submittedName>
        <fullName evidence="1">Uncharacterized protein</fullName>
    </submittedName>
</protein>
<comment type="caution">
    <text evidence="1">The sequence shown here is derived from an EMBL/GenBank/DDBJ whole genome shotgun (WGS) entry which is preliminary data.</text>
</comment>
<proteinExistence type="predicted"/>
<dbReference type="STRING" id="229919.GCA_001050195_00128"/>
<dbReference type="AlphaFoldDB" id="A0A3D1JL06"/>
<organism evidence="1 2">
    <name type="scientific">Anaerolinea thermolimosa</name>
    <dbReference type="NCBI Taxonomy" id="229919"/>
    <lineage>
        <taxon>Bacteria</taxon>
        <taxon>Bacillati</taxon>
        <taxon>Chloroflexota</taxon>
        <taxon>Anaerolineae</taxon>
        <taxon>Anaerolineales</taxon>
        <taxon>Anaerolineaceae</taxon>
        <taxon>Anaerolinea</taxon>
    </lineage>
</organism>
<reference evidence="1 2" key="1">
    <citation type="journal article" date="2018" name="Nat. Biotechnol.">
        <title>A standardized bacterial taxonomy based on genome phylogeny substantially revises the tree of life.</title>
        <authorList>
            <person name="Parks D.H."/>
            <person name="Chuvochina M."/>
            <person name="Waite D.W."/>
            <person name="Rinke C."/>
            <person name="Skarshewski A."/>
            <person name="Chaumeil P.A."/>
            <person name="Hugenholtz P."/>
        </authorList>
    </citation>
    <scope>NUCLEOTIDE SEQUENCE [LARGE SCALE GENOMIC DNA]</scope>
    <source>
        <strain evidence="1">UBA8781</strain>
    </source>
</reference>
<sequence length="247" mass="26585">MAFHKWFWGVCVIILAACQPVRPETPAPVLPTGTATRQVLLTPSVTSTLPLEPTFTPSPTLTATAEVSPSPVASATPGVQFDQLKILAIDNRVGGWTITLALPGAQGGMRLLLGGQTYDCLSDPAYPDRLFCQGLARPAYDTPLKLVFQNQDSNEILYETTLTIASALMLPPTPAGWGYNTCADRGKNVSCETECRIAPDGNPCIVATCTDACGPYFSVHTCPDMPMDFRSCSPEQWAALKKMYQIP</sequence>
<dbReference type="EMBL" id="DPBP01000041">
    <property type="protein sequence ID" value="HCE18336.1"/>
    <property type="molecule type" value="Genomic_DNA"/>
</dbReference>
<dbReference type="Proteomes" id="UP000264141">
    <property type="component" value="Unassembled WGS sequence"/>
</dbReference>
<evidence type="ECO:0000313" key="2">
    <source>
        <dbReference type="Proteomes" id="UP000264141"/>
    </source>
</evidence>
<gene>
    <name evidence="1" type="ORF">DEQ80_10795</name>
</gene>
<accession>A0A3D1JL06</accession>
<evidence type="ECO:0000313" key="1">
    <source>
        <dbReference type="EMBL" id="HCE18336.1"/>
    </source>
</evidence>
<name>A0A3D1JL06_9CHLR</name>
<dbReference type="PROSITE" id="PS51257">
    <property type="entry name" value="PROKAR_LIPOPROTEIN"/>
    <property type="match status" value="1"/>
</dbReference>